<evidence type="ECO:0000313" key="1">
    <source>
        <dbReference type="Proteomes" id="UP000887575"/>
    </source>
</evidence>
<reference evidence="2" key="1">
    <citation type="submission" date="2024-02" db="UniProtKB">
        <authorList>
            <consortium name="WormBaseParasite"/>
        </authorList>
    </citation>
    <scope>IDENTIFICATION</scope>
</reference>
<name>A0AAF3EKB8_9BILA</name>
<dbReference type="Proteomes" id="UP000887575">
    <property type="component" value="Unassembled WGS sequence"/>
</dbReference>
<organism evidence="1 2">
    <name type="scientific">Mesorhabditis belari</name>
    <dbReference type="NCBI Taxonomy" id="2138241"/>
    <lineage>
        <taxon>Eukaryota</taxon>
        <taxon>Metazoa</taxon>
        <taxon>Ecdysozoa</taxon>
        <taxon>Nematoda</taxon>
        <taxon>Chromadorea</taxon>
        <taxon>Rhabditida</taxon>
        <taxon>Rhabditina</taxon>
        <taxon>Rhabditomorpha</taxon>
        <taxon>Rhabditoidea</taxon>
        <taxon>Rhabditidae</taxon>
        <taxon>Mesorhabditinae</taxon>
        <taxon>Mesorhabditis</taxon>
    </lineage>
</organism>
<dbReference type="AlphaFoldDB" id="A0AAF3EKB8"/>
<dbReference type="WBParaSite" id="MBELARI_LOCUS14451">
    <property type="protein sequence ID" value="MBELARI_LOCUS14451"/>
    <property type="gene ID" value="MBELARI_LOCUS14451"/>
</dbReference>
<dbReference type="PANTHER" id="PTHR32046:SF11">
    <property type="entry name" value="IMMUNE-ASSOCIATED NUCLEOTIDE-BINDING PROTEIN 10-LIKE"/>
    <property type="match status" value="1"/>
</dbReference>
<dbReference type="PANTHER" id="PTHR32046">
    <property type="entry name" value="G DOMAIN-CONTAINING PROTEIN"/>
    <property type="match status" value="1"/>
</dbReference>
<protein>
    <submittedName>
        <fullName evidence="2">Uncharacterized protein</fullName>
    </submittedName>
</protein>
<keyword evidence="1" id="KW-1185">Reference proteome</keyword>
<proteinExistence type="predicted"/>
<sequence>MNQNLGLGSAQFEKFKQFFEQQTSFPSSEVQSFADSWEHSSKEVHRLLEHAARARPHHTADTLSVNETESWIKHLVEPIFETCAHIQQKIQLLDEQRVELYKVESKYKKLRASKPRTVCEKCFTYEMIDGKQEPVNLTCHRSCALCEKDSTVSCPAFSRYGQCCPKCGCDVGDPKRIFLTTTKKIPRIENLIDEYQGEFDFVLKAMSTFSVFLQNNGITLKGNLFEKHLQKFILAEKKKHKRTDSDRLHQLNSLSISYQNVYITILREKKHKIGLEKLQDIRQKLFSLPHTGGNIAETFVSCIKGGHQDFAATVTKCEESTFQKWLGYAGSLKEGIFEVKPVAVFTRLITRPTEKETEMMLTA</sequence>
<accession>A0AAF3EKB8</accession>
<evidence type="ECO:0000313" key="2">
    <source>
        <dbReference type="WBParaSite" id="MBELARI_LOCUS14451"/>
    </source>
</evidence>